<dbReference type="EMBL" id="CALSDN010000001">
    <property type="protein sequence ID" value="CAH6718272.1"/>
    <property type="molecule type" value="Genomic_DNA"/>
</dbReference>
<accession>A0ACA9Y066</accession>
<keyword evidence="2" id="KW-1185">Reference proteome</keyword>
<dbReference type="Proteomes" id="UP001152531">
    <property type="component" value="Unassembled WGS sequence"/>
</dbReference>
<comment type="caution">
    <text evidence="1">The sequence shown here is derived from an EMBL/GenBank/DDBJ whole genome shotgun (WGS) entry which is preliminary data.</text>
</comment>
<protein>
    <submittedName>
        <fullName evidence="1">Uncharacterized protein</fullName>
    </submittedName>
</protein>
<proteinExistence type="predicted"/>
<organism evidence="1 2">
    <name type="scientific">[Candida] jaroonii</name>
    <dbReference type="NCBI Taxonomy" id="467808"/>
    <lineage>
        <taxon>Eukaryota</taxon>
        <taxon>Fungi</taxon>
        <taxon>Dikarya</taxon>
        <taxon>Ascomycota</taxon>
        <taxon>Saccharomycotina</taxon>
        <taxon>Pichiomycetes</taxon>
        <taxon>Debaryomycetaceae</taxon>
        <taxon>Yamadazyma</taxon>
    </lineage>
</organism>
<evidence type="ECO:0000313" key="2">
    <source>
        <dbReference type="Proteomes" id="UP001152531"/>
    </source>
</evidence>
<sequence>MKVGQLLCGGFEGTGVTSQAYHLIVEHHISTFILSKKNAVSVKQMTKLIRDLQYIAFSEGKYKYPLMFAIDEEGGMLNSLYDSDYLTQFPSAMALAAVNDTELVYEVSKALAIELKKIGFSIIFGPVLDVVTKLSHQLVGVRSFGTTVEEVVKNGRACARGFRDGGLFPFGKHFPGIGNASVDSLLELPMLADSLDQIKNFNAVPFAELSRSNELDGICAAGCGVPTISPDEIHACLSPVVINQLLRQDLGFDGVVISECLEMDALHHSIGLGQGVILALYAGCDLILVCHETKLQDEAVEAMEKALGNGNLDEDLVLKSLSRIETLQKRLPSWSELFPHGEESAKEELILFRDDEPDKWLEHKKLSQLAYRKSMTLVRDYPDALPITKFLTTKNKKVDTNNILILSPLLNPIYKSNNVPKLYTGEEVFQKFGNLLSDHPINKTLKHPYKVLHTTYTANGLTSLHESLIEQSKVVIVLTSEASRNMYQIGIVKYVSMLCGASPSSFNSSTYTQLSKPLILVATSSPYDFFYNKSIGSAYLCCYDYTDNALKELVGVIMGDHSPEGCIPGEKKYVNRAGKKRRLTDSNDGSPQKKSEAPLKRRWLVEGFDLNRDWDSLVTLIKNSNEDDLMSVASDDTFSIDKYGSINYHSDDYYQRLKILLSDPSQKHFVVRNSSLNILYGIILTWCNETNLLNNNGQLVKTGSIMYLLVDRTKRLQSIGKNLHNTAIRYLTKDQRCNVLTLGLSVPLMALPNDFSLLTSSKSSTFMGNFWDIQIKSKKFIMRLTGLDKWSVPKKIFRELMIVGVRFDICSDPEKLMELINKRTGTVNEDSTRSDANGSDSKDTIMNSDNEDDNDNDLGNSKKFPEMDIDEKIRIKSLYGEAIKHLNSAGVKIIIALEPTTQKIIGSIILFTNDSKLSKFYPFMSEANNQVNNLSPGEDAKIGAIVGPVIDKSYSNLTEIFKYGLICSGITLLKNSNEIINEVLMIGVDEGTSIKEIGFQDWKFYYDHYAKNELSDS</sequence>
<reference evidence="1" key="1">
    <citation type="submission" date="2022-06" db="EMBL/GenBank/DDBJ databases">
        <authorList>
            <person name="Legras J.-L."/>
            <person name="Devillers H."/>
            <person name="Grondin C."/>
        </authorList>
    </citation>
    <scope>NUCLEOTIDE SEQUENCE</scope>
    <source>
        <strain evidence="1">CLIB 1444</strain>
    </source>
</reference>
<name>A0ACA9Y066_9ASCO</name>
<gene>
    <name evidence="1" type="ORF">CLIB1444_01S03048</name>
</gene>
<evidence type="ECO:0000313" key="1">
    <source>
        <dbReference type="EMBL" id="CAH6718272.1"/>
    </source>
</evidence>